<accession>A0A6G4WS59</accession>
<gene>
    <name evidence="2" type="ORF">G5C65_06625</name>
</gene>
<evidence type="ECO:0000313" key="3">
    <source>
        <dbReference type="Proteomes" id="UP000477722"/>
    </source>
</evidence>
<reference evidence="2 3" key="1">
    <citation type="submission" date="2020-02" db="EMBL/GenBank/DDBJ databases">
        <title>Whole-genome analyses of novel actinobacteria.</title>
        <authorList>
            <person name="Sahin N."/>
            <person name="Tatar D."/>
        </authorList>
    </citation>
    <scope>NUCLEOTIDE SEQUENCE [LARGE SCALE GENOMIC DNA]</scope>
    <source>
        <strain evidence="2 3">SB3404</strain>
    </source>
</reference>
<dbReference type="Proteomes" id="UP000477722">
    <property type="component" value="Unassembled WGS sequence"/>
</dbReference>
<evidence type="ECO:0000313" key="2">
    <source>
        <dbReference type="EMBL" id="NGO68035.1"/>
    </source>
</evidence>
<feature type="domain" description="Coenzyme Q-binding protein COQ10 START" evidence="1">
    <location>
        <begin position="15"/>
        <end position="129"/>
    </location>
</feature>
<keyword evidence="3" id="KW-1185">Reference proteome</keyword>
<dbReference type="SUPFAM" id="SSF55961">
    <property type="entry name" value="Bet v1-like"/>
    <property type="match status" value="1"/>
</dbReference>
<evidence type="ECO:0000259" key="1">
    <source>
        <dbReference type="Pfam" id="PF03364"/>
    </source>
</evidence>
<dbReference type="Gene3D" id="3.30.530.20">
    <property type="match status" value="1"/>
</dbReference>
<dbReference type="InterPro" id="IPR005031">
    <property type="entry name" value="COQ10_START"/>
</dbReference>
<organism evidence="2 3">
    <name type="scientific">Streptomyces boncukensis</name>
    <dbReference type="NCBI Taxonomy" id="2711219"/>
    <lineage>
        <taxon>Bacteria</taxon>
        <taxon>Bacillati</taxon>
        <taxon>Actinomycetota</taxon>
        <taxon>Actinomycetes</taxon>
        <taxon>Kitasatosporales</taxon>
        <taxon>Streptomycetaceae</taxon>
        <taxon>Streptomyces</taxon>
    </lineage>
</organism>
<name>A0A6G4WS59_9ACTN</name>
<comment type="caution">
    <text evidence="2">The sequence shown here is derived from an EMBL/GenBank/DDBJ whole genome shotgun (WGS) entry which is preliminary data.</text>
</comment>
<dbReference type="Pfam" id="PF03364">
    <property type="entry name" value="Polyketide_cyc"/>
    <property type="match status" value="1"/>
</dbReference>
<dbReference type="EMBL" id="JAAKZZ010000041">
    <property type="protein sequence ID" value="NGO68035.1"/>
    <property type="molecule type" value="Genomic_DNA"/>
</dbReference>
<proteinExistence type="predicted"/>
<protein>
    <submittedName>
        <fullName evidence="2">Polyketide cyclase</fullName>
    </submittedName>
</protein>
<dbReference type="InterPro" id="IPR023393">
    <property type="entry name" value="START-like_dom_sf"/>
</dbReference>
<dbReference type="RefSeq" id="WP_165297715.1">
    <property type="nucleotide sequence ID" value="NZ_JAAKZZ010000041.1"/>
</dbReference>
<sequence length="152" mass="17609">MGWCDYRFRTEWALSAPPARVYAVLERAEEYPRWWPQVRTVTRLDDTSGLARFRSALPYELAVSARAVRRDPAARVLEIRMSGDLEGWARWTVRAHGPGTVALYEQGVEVRRPLMRLLAVPGRPFFRANHRLMMRGGLRGLRRYLGNGLDER</sequence>
<dbReference type="AlphaFoldDB" id="A0A6G4WS59"/>